<dbReference type="EMBL" id="BSFQ01000002">
    <property type="protein sequence ID" value="GLL09493.1"/>
    <property type="molecule type" value="Genomic_DNA"/>
</dbReference>
<protein>
    <submittedName>
        <fullName evidence="2">Flavodoxin</fullName>
    </submittedName>
</protein>
<comment type="caution">
    <text evidence="2">The sequence shown here is derived from an EMBL/GenBank/DDBJ whole genome shotgun (WGS) entry which is preliminary data.</text>
</comment>
<evidence type="ECO:0000313" key="3">
    <source>
        <dbReference type="Proteomes" id="UP001143463"/>
    </source>
</evidence>
<gene>
    <name evidence="2" type="ORF">GCM10017577_06330</name>
</gene>
<sequence length="184" mass="19372">MSEVMSMERALVVYESVFGDARAIAHAVGDGLSAFLEATAVAAAEAPPELGPDVRLLVVGGPNHAFGMPRPSTREGAVSQHGAVIPDLATGLHEWLEAVRVPPGRLAAAAFDTRTSGHRILVKMDHAARTEEKLLGKLGAVILAPAQHFFVADTKGPLIDGEEDRARAWGRTLGELAAARADSR</sequence>
<accession>A0A9W6NUD0</accession>
<dbReference type="PROSITE" id="PS50902">
    <property type="entry name" value="FLAVODOXIN_LIKE"/>
    <property type="match status" value="1"/>
</dbReference>
<dbReference type="Proteomes" id="UP001143463">
    <property type="component" value="Unassembled WGS sequence"/>
</dbReference>
<evidence type="ECO:0000259" key="1">
    <source>
        <dbReference type="PROSITE" id="PS50902"/>
    </source>
</evidence>
<keyword evidence="3" id="KW-1185">Reference proteome</keyword>
<dbReference type="SUPFAM" id="SSF52218">
    <property type="entry name" value="Flavoproteins"/>
    <property type="match status" value="1"/>
</dbReference>
<dbReference type="InterPro" id="IPR008254">
    <property type="entry name" value="Flavodoxin/NO_synth"/>
</dbReference>
<proteinExistence type="predicted"/>
<name>A0A9W6NUD0_9PSEU</name>
<reference evidence="2" key="2">
    <citation type="submission" date="2023-01" db="EMBL/GenBank/DDBJ databases">
        <authorList>
            <person name="Sun Q."/>
            <person name="Evtushenko L."/>
        </authorList>
    </citation>
    <scope>NUCLEOTIDE SEQUENCE</scope>
    <source>
        <strain evidence="2">VKM Ac-1069</strain>
    </source>
</reference>
<dbReference type="GO" id="GO:0010181">
    <property type="term" value="F:FMN binding"/>
    <property type="evidence" value="ECO:0007669"/>
    <property type="project" value="InterPro"/>
</dbReference>
<reference evidence="2" key="1">
    <citation type="journal article" date="2014" name="Int. J. Syst. Evol. Microbiol.">
        <title>Complete genome sequence of Corynebacterium casei LMG S-19264T (=DSM 44701T), isolated from a smear-ripened cheese.</title>
        <authorList>
            <consortium name="US DOE Joint Genome Institute (JGI-PGF)"/>
            <person name="Walter F."/>
            <person name="Albersmeier A."/>
            <person name="Kalinowski J."/>
            <person name="Ruckert C."/>
        </authorList>
    </citation>
    <scope>NUCLEOTIDE SEQUENCE</scope>
    <source>
        <strain evidence="2">VKM Ac-1069</strain>
    </source>
</reference>
<dbReference type="InterPro" id="IPR029039">
    <property type="entry name" value="Flavoprotein-like_sf"/>
</dbReference>
<evidence type="ECO:0000313" key="2">
    <source>
        <dbReference type="EMBL" id="GLL09493.1"/>
    </source>
</evidence>
<dbReference type="AlphaFoldDB" id="A0A9W6NUD0"/>
<dbReference type="Gene3D" id="3.40.50.360">
    <property type="match status" value="1"/>
</dbReference>
<feature type="domain" description="Flavodoxin-like" evidence="1">
    <location>
        <begin position="10"/>
        <end position="174"/>
    </location>
</feature>
<organism evidence="2 3">
    <name type="scientific">Pseudonocardia halophobica</name>
    <dbReference type="NCBI Taxonomy" id="29401"/>
    <lineage>
        <taxon>Bacteria</taxon>
        <taxon>Bacillati</taxon>
        <taxon>Actinomycetota</taxon>
        <taxon>Actinomycetes</taxon>
        <taxon>Pseudonocardiales</taxon>
        <taxon>Pseudonocardiaceae</taxon>
        <taxon>Pseudonocardia</taxon>
    </lineage>
</organism>